<dbReference type="RefSeq" id="WP_118024988.1">
    <property type="nucleotide sequence ID" value="NZ_QSFO01000004.1"/>
</dbReference>
<comment type="caution">
    <text evidence="2">The sequence shown here is derived from an EMBL/GenBank/DDBJ whole genome shotgun (WGS) entry which is preliminary data.</text>
</comment>
<evidence type="ECO:0000256" key="1">
    <source>
        <dbReference type="SAM" id="Phobius"/>
    </source>
</evidence>
<evidence type="ECO:0000313" key="3">
    <source>
        <dbReference type="Proteomes" id="UP000284598"/>
    </source>
</evidence>
<dbReference type="Proteomes" id="UP000284598">
    <property type="component" value="Unassembled WGS sequence"/>
</dbReference>
<proteinExistence type="predicted"/>
<dbReference type="EMBL" id="QSFO01000004">
    <property type="protein sequence ID" value="RHA55525.1"/>
    <property type="molecule type" value="Genomic_DNA"/>
</dbReference>
<keyword evidence="1" id="KW-0472">Membrane</keyword>
<evidence type="ECO:0000313" key="2">
    <source>
        <dbReference type="EMBL" id="RHA55525.1"/>
    </source>
</evidence>
<gene>
    <name evidence="2" type="ORF">DW929_04145</name>
</gene>
<keyword evidence="1" id="KW-0812">Transmembrane</keyword>
<feature type="transmembrane region" description="Helical" evidence="1">
    <location>
        <begin position="6"/>
        <end position="25"/>
    </location>
</feature>
<accession>A0A413S255</accession>
<reference evidence="2 3" key="1">
    <citation type="submission" date="2018-08" db="EMBL/GenBank/DDBJ databases">
        <title>A genome reference for cultivated species of the human gut microbiota.</title>
        <authorList>
            <person name="Zou Y."/>
            <person name="Xue W."/>
            <person name="Luo G."/>
        </authorList>
    </citation>
    <scope>NUCLEOTIDE SEQUENCE [LARGE SCALE GENOMIC DNA]</scope>
    <source>
        <strain evidence="2 3">AM43-2</strain>
    </source>
</reference>
<sequence length="181" mass="21231">MEQIVMFVIQSIITILGFVITYLGIRLNLKNELMSRKTGLHIDRMTEIPYTILDLMNKGNDNKNKVENVTVEDFNKLLTTIYAYGSQDAIRITALLQKENYLEVLQVNKYRMLAIYPLLANQIKYDITGIAITSDFWFDMKINDYNKDKIIHNALIEENNKLVRKLKLNERFYIGKDKVMK</sequence>
<name>A0A413S255_9FIRM</name>
<protein>
    <submittedName>
        <fullName evidence="2">Uncharacterized protein</fullName>
    </submittedName>
</protein>
<dbReference type="AlphaFoldDB" id="A0A413S255"/>
<keyword evidence="1" id="KW-1133">Transmembrane helix</keyword>
<organism evidence="2 3">
    <name type="scientific">Eubacterium ventriosum</name>
    <dbReference type="NCBI Taxonomy" id="39496"/>
    <lineage>
        <taxon>Bacteria</taxon>
        <taxon>Bacillati</taxon>
        <taxon>Bacillota</taxon>
        <taxon>Clostridia</taxon>
        <taxon>Eubacteriales</taxon>
        <taxon>Eubacteriaceae</taxon>
        <taxon>Eubacterium</taxon>
    </lineage>
</organism>